<feature type="compositionally biased region" description="Basic and acidic residues" evidence="1">
    <location>
        <begin position="74"/>
        <end position="84"/>
    </location>
</feature>
<proteinExistence type="predicted"/>
<keyword evidence="3" id="KW-1185">Reference proteome</keyword>
<protein>
    <submittedName>
        <fullName evidence="2">Uncharacterized protein</fullName>
    </submittedName>
</protein>
<evidence type="ECO:0000313" key="3">
    <source>
        <dbReference type="Proteomes" id="UP000298246"/>
    </source>
</evidence>
<accession>A0A4Y8Q3D3</accession>
<dbReference type="EMBL" id="MYFO01000011">
    <property type="protein sequence ID" value="TFE88048.1"/>
    <property type="molecule type" value="Genomic_DNA"/>
</dbReference>
<evidence type="ECO:0000313" key="2">
    <source>
        <dbReference type="EMBL" id="TFE88048.1"/>
    </source>
</evidence>
<evidence type="ECO:0000256" key="1">
    <source>
        <dbReference type="SAM" id="MobiDB-lite"/>
    </source>
</evidence>
<gene>
    <name evidence="2" type="ORF">B5M42_10875</name>
</gene>
<dbReference type="AlphaFoldDB" id="A0A4Y8Q3D3"/>
<dbReference type="Proteomes" id="UP000298246">
    <property type="component" value="Unassembled WGS sequence"/>
</dbReference>
<dbReference type="OrthoDB" id="1267107at2"/>
<comment type="caution">
    <text evidence="2">The sequence shown here is derived from an EMBL/GenBank/DDBJ whole genome shotgun (WGS) entry which is preliminary data.</text>
</comment>
<name>A0A4Y8Q3D3_9BACL</name>
<sequence length="279" mass="29997">MNIQPIIWTAALLAALAPLPVVLQDEPRNAELAASGQNAAAVARTEQAGAGASRAGAGGATGLAERARPAGQHGADERGERERAAAGPERNAQSALHSEESAEPDGSQLTAQEAEKALAEPAATVVNALREKNMQALKPLVHPDRGVRFSPYAFVDVKSDLVFKPSKLDKLMDSSKEYVWGAYDGSGEPIKMTFSQYLNGFVYGRDYAHPEQMAYNTFVHTGSTTNNLRAAYPTAAFVEYNFSRGADGNELGWSSLRLVFEPKGGKWYLVGIINDQWTT</sequence>
<dbReference type="RefSeq" id="WP_134752637.1">
    <property type="nucleotide sequence ID" value="NZ_MYFO02000003.1"/>
</dbReference>
<organism evidence="2 3">
    <name type="scientific">Paenibacillus athensensis</name>
    <dbReference type="NCBI Taxonomy" id="1967502"/>
    <lineage>
        <taxon>Bacteria</taxon>
        <taxon>Bacillati</taxon>
        <taxon>Bacillota</taxon>
        <taxon>Bacilli</taxon>
        <taxon>Bacillales</taxon>
        <taxon>Paenibacillaceae</taxon>
        <taxon>Paenibacillus</taxon>
    </lineage>
</organism>
<feature type="region of interest" description="Disordered" evidence="1">
    <location>
        <begin position="51"/>
        <end position="118"/>
    </location>
</feature>
<reference evidence="2 3" key="1">
    <citation type="submission" date="2017-03" db="EMBL/GenBank/DDBJ databases">
        <title>Isolation of Levoglucosan Utilizing Bacteria.</title>
        <authorList>
            <person name="Arya A.S."/>
        </authorList>
    </citation>
    <scope>NUCLEOTIDE SEQUENCE [LARGE SCALE GENOMIC DNA]</scope>
    <source>
        <strain evidence="2 3">MEC069</strain>
    </source>
</reference>